<name>A0A4S2MQI1_9PEZI</name>
<keyword evidence="3" id="KW-1185">Reference proteome</keyword>
<dbReference type="InParanoid" id="A0A4S2MQI1"/>
<protein>
    <submittedName>
        <fullName evidence="2">Uncharacterized protein</fullName>
    </submittedName>
</protein>
<feature type="compositionally biased region" description="Low complexity" evidence="1">
    <location>
        <begin position="102"/>
        <end position="112"/>
    </location>
</feature>
<organism evidence="2 3">
    <name type="scientific">Ascodesmis nigricans</name>
    <dbReference type="NCBI Taxonomy" id="341454"/>
    <lineage>
        <taxon>Eukaryota</taxon>
        <taxon>Fungi</taxon>
        <taxon>Dikarya</taxon>
        <taxon>Ascomycota</taxon>
        <taxon>Pezizomycotina</taxon>
        <taxon>Pezizomycetes</taxon>
        <taxon>Pezizales</taxon>
        <taxon>Ascodesmidaceae</taxon>
        <taxon>Ascodesmis</taxon>
    </lineage>
</organism>
<dbReference type="AlphaFoldDB" id="A0A4S2MQI1"/>
<sequence length="182" mass="20094">MRMMSLNINSSRRAVSVWIASSWTFMKNHVVCRHSAMATSPPDITTTSLHSFITPPPNPLDQAPVIIFPRTHFHIHHVCSTTTTLWFCFDEPRTPPPPPSPSSSNHHQSHQPILNHHGKQLNPYDVLSPPSAPSSPIHTPSSTFPPPVMPSCSSRPRTDPASTRGVHSSTSKPPRHTFPVST</sequence>
<reference evidence="2 3" key="1">
    <citation type="submission" date="2019-04" db="EMBL/GenBank/DDBJ databases">
        <title>Comparative genomics and transcriptomics to analyze fruiting body development in filamentous ascomycetes.</title>
        <authorList>
            <consortium name="DOE Joint Genome Institute"/>
            <person name="Lutkenhaus R."/>
            <person name="Traeger S."/>
            <person name="Breuer J."/>
            <person name="Kuo A."/>
            <person name="Lipzen A."/>
            <person name="Pangilinan J."/>
            <person name="Dilworth D."/>
            <person name="Sandor L."/>
            <person name="Poggeler S."/>
            <person name="Barry K."/>
            <person name="Grigoriev I.V."/>
            <person name="Nowrousian M."/>
        </authorList>
    </citation>
    <scope>NUCLEOTIDE SEQUENCE [LARGE SCALE GENOMIC DNA]</scope>
    <source>
        <strain evidence="2 3">CBS 389.68</strain>
    </source>
</reference>
<evidence type="ECO:0000313" key="2">
    <source>
        <dbReference type="EMBL" id="TGZ76587.1"/>
    </source>
</evidence>
<feature type="region of interest" description="Disordered" evidence="1">
    <location>
        <begin position="94"/>
        <end position="182"/>
    </location>
</feature>
<accession>A0A4S2MQI1</accession>
<dbReference type="Proteomes" id="UP000298138">
    <property type="component" value="Unassembled WGS sequence"/>
</dbReference>
<dbReference type="EMBL" id="ML220172">
    <property type="protein sequence ID" value="TGZ76587.1"/>
    <property type="molecule type" value="Genomic_DNA"/>
</dbReference>
<evidence type="ECO:0000313" key="3">
    <source>
        <dbReference type="Proteomes" id="UP000298138"/>
    </source>
</evidence>
<proteinExistence type="predicted"/>
<gene>
    <name evidence="2" type="ORF">EX30DRAFT_242941</name>
</gene>
<evidence type="ECO:0000256" key="1">
    <source>
        <dbReference type="SAM" id="MobiDB-lite"/>
    </source>
</evidence>